<organism evidence="15 16">
    <name type="scientific">Bombilactobacillus mellis</name>
    <dbReference type="NCBI Taxonomy" id="1218508"/>
    <lineage>
        <taxon>Bacteria</taxon>
        <taxon>Bacillati</taxon>
        <taxon>Bacillota</taxon>
        <taxon>Bacilli</taxon>
        <taxon>Lactobacillales</taxon>
        <taxon>Lactobacillaceae</taxon>
        <taxon>Bombilactobacillus</taxon>
    </lineage>
</organism>
<evidence type="ECO:0000256" key="6">
    <source>
        <dbReference type="ARBA" id="ARBA00022723"/>
    </source>
</evidence>
<keyword evidence="10 12" id="KW-0460">Magnesium</keyword>
<dbReference type="Pfam" id="PF00035">
    <property type="entry name" value="dsrm"/>
    <property type="match status" value="1"/>
</dbReference>
<evidence type="ECO:0000256" key="10">
    <source>
        <dbReference type="ARBA" id="ARBA00022842"/>
    </source>
</evidence>
<dbReference type="PROSITE" id="PS50142">
    <property type="entry name" value="RNASE_3_2"/>
    <property type="match status" value="1"/>
</dbReference>
<keyword evidence="8 12" id="KW-0255">Endonuclease</keyword>
<feature type="domain" description="DRBM" evidence="13">
    <location>
        <begin position="162"/>
        <end position="231"/>
    </location>
</feature>
<dbReference type="GO" id="GO:0008033">
    <property type="term" value="P:tRNA processing"/>
    <property type="evidence" value="ECO:0007669"/>
    <property type="project" value="UniProtKB-KW"/>
</dbReference>
<keyword evidence="6 12" id="KW-0479">Metal-binding</keyword>
<dbReference type="SMART" id="SM00535">
    <property type="entry name" value="RIBOc"/>
    <property type="match status" value="1"/>
</dbReference>
<comment type="subunit">
    <text evidence="12">Homodimer.</text>
</comment>
<evidence type="ECO:0000256" key="3">
    <source>
        <dbReference type="ARBA" id="ARBA00022552"/>
    </source>
</evidence>
<feature type="binding site" evidence="12">
    <location>
        <position position="125"/>
    </location>
    <ligand>
        <name>Mg(2+)</name>
        <dbReference type="ChEBI" id="CHEBI:18420"/>
    </ligand>
</feature>
<keyword evidence="11 12" id="KW-0694">RNA-binding</keyword>
<name>A0A0F4KR96_9LACO</name>
<keyword evidence="5 12" id="KW-0540">Nuclease</keyword>
<evidence type="ECO:0000256" key="1">
    <source>
        <dbReference type="ARBA" id="ARBA00000109"/>
    </source>
</evidence>
<reference evidence="15 16" key="1">
    <citation type="submission" date="2014-12" db="EMBL/GenBank/DDBJ databases">
        <title>Comparative genomics of the lactic acid bacteria isolated from the honey bee gut.</title>
        <authorList>
            <person name="Ellegaard K.M."/>
            <person name="Tamarit D."/>
            <person name="Javelind E."/>
            <person name="Olofsson T."/>
            <person name="Andersson S.G."/>
            <person name="Vasquez A."/>
        </authorList>
    </citation>
    <scope>NUCLEOTIDE SEQUENCE [LARGE SCALE GENOMIC DNA]</scope>
    <source>
        <strain evidence="15 16">Hon2</strain>
    </source>
</reference>
<gene>
    <name evidence="12 15" type="primary">rnc</name>
    <name evidence="15" type="ORF">JG29_06510</name>
</gene>
<dbReference type="PANTHER" id="PTHR11207:SF0">
    <property type="entry name" value="RIBONUCLEASE 3"/>
    <property type="match status" value="1"/>
</dbReference>
<dbReference type="STRING" id="1218508.JG29_06510"/>
<dbReference type="SMART" id="SM00358">
    <property type="entry name" value="DSRM"/>
    <property type="match status" value="1"/>
</dbReference>
<feature type="active site" evidence="12">
    <location>
        <position position="125"/>
    </location>
</feature>
<dbReference type="PROSITE" id="PS00517">
    <property type="entry name" value="RNASE_3_1"/>
    <property type="match status" value="1"/>
</dbReference>
<evidence type="ECO:0000256" key="8">
    <source>
        <dbReference type="ARBA" id="ARBA00022759"/>
    </source>
</evidence>
<dbReference type="GO" id="GO:0046872">
    <property type="term" value="F:metal ion binding"/>
    <property type="evidence" value="ECO:0007669"/>
    <property type="project" value="UniProtKB-KW"/>
</dbReference>
<dbReference type="Pfam" id="PF14622">
    <property type="entry name" value="Ribonucleas_3_3"/>
    <property type="match status" value="1"/>
</dbReference>
<comment type="cofactor">
    <cofactor evidence="12">
        <name>Mg(2+)</name>
        <dbReference type="ChEBI" id="CHEBI:18420"/>
    </cofactor>
</comment>
<evidence type="ECO:0000259" key="13">
    <source>
        <dbReference type="PROSITE" id="PS50137"/>
    </source>
</evidence>
<dbReference type="GO" id="GO:0003725">
    <property type="term" value="F:double-stranded RNA binding"/>
    <property type="evidence" value="ECO:0007669"/>
    <property type="project" value="TreeGrafter"/>
</dbReference>
<dbReference type="PANTHER" id="PTHR11207">
    <property type="entry name" value="RIBONUCLEASE III"/>
    <property type="match status" value="1"/>
</dbReference>
<feature type="binding site" evidence="12">
    <location>
        <position position="122"/>
    </location>
    <ligand>
        <name>Mg(2+)</name>
        <dbReference type="ChEBI" id="CHEBI:18420"/>
    </ligand>
</feature>
<comment type="similarity">
    <text evidence="2">Belongs to the ribonuclease III family.</text>
</comment>
<dbReference type="GO" id="GO:0010468">
    <property type="term" value="P:regulation of gene expression"/>
    <property type="evidence" value="ECO:0007669"/>
    <property type="project" value="TreeGrafter"/>
</dbReference>
<evidence type="ECO:0000313" key="15">
    <source>
        <dbReference type="EMBL" id="KJY49197.1"/>
    </source>
</evidence>
<keyword evidence="12" id="KW-0963">Cytoplasm</keyword>
<evidence type="ECO:0000256" key="11">
    <source>
        <dbReference type="ARBA" id="ARBA00022884"/>
    </source>
</evidence>
<evidence type="ECO:0000256" key="7">
    <source>
        <dbReference type="ARBA" id="ARBA00022730"/>
    </source>
</evidence>
<dbReference type="GO" id="GO:0005737">
    <property type="term" value="C:cytoplasm"/>
    <property type="evidence" value="ECO:0007669"/>
    <property type="project" value="UniProtKB-SubCell"/>
</dbReference>
<comment type="catalytic activity">
    <reaction evidence="1 12">
        <text>Endonucleolytic cleavage to 5'-phosphomonoester.</text>
        <dbReference type="EC" id="3.1.26.3"/>
    </reaction>
</comment>
<dbReference type="GO" id="GO:0019843">
    <property type="term" value="F:rRNA binding"/>
    <property type="evidence" value="ECO:0007669"/>
    <property type="project" value="UniProtKB-KW"/>
</dbReference>
<dbReference type="HOGENOM" id="CLU_000907_1_3_9"/>
<protein>
    <recommendedName>
        <fullName evidence="12">Ribonuclease 3</fullName>
        <ecNumber evidence="12">3.1.26.3</ecNumber>
    </recommendedName>
    <alternativeName>
        <fullName evidence="12">Ribonuclease III</fullName>
        <shortName evidence="12">RNase III</shortName>
    </alternativeName>
</protein>
<accession>A0A0F4KR96</accession>
<dbReference type="EC" id="3.1.26.3" evidence="12"/>
<dbReference type="NCBIfam" id="TIGR02191">
    <property type="entry name" value="RNaseIII"/>
    <property type="match status" value="1"/>
</dbReference>
<dbReference type="EMBL" id="JXBZ01000005">
    <property type="protein sequence ID" value="KJY49197.1"/>
    <property type="molecule type" value="Genomic_DNA"/>
</dbReference>
<dbReference type="HAMAP" id="MF_00104">
    <property type="entry name" value="RNase_III"/>
    <property type="match status" value="1"/>
</dbReference>
<dbReference type="RefSeq" id="WP_045922501.1">
    <property type="nucleotide sequence ID" value="NZ_JAAEDZ010000003.1"/>
</dbReference>
<dbReference type="InterPro" id="IPR000999">
    <property type="entry name" value="RNase_III_dom"/>
</dbReference>
<keyword evidence="16" id="KW-1185">Reference proteome</keyword>
<evidence type="ECO:0000259" key="14">
    <source>
        <dbReference type="PROSITE" id="PS50142"/>
    </source>
</evidence>
<comment type="function">
    <text evidence="12">Digests double-stranded RNA. Involved in the processing of primary rRNA transcript to yield the immediate precursors to the large and small rRNAs (23S and 16S). Processes some mRNAs, and tRNAs when they are encoded in the rRNA operon. Processes pre-crRNA and tracrRNA of type II CRISPR loci if present in the organism.</text>
</comment>
<comment type="subcellular location">
    <subcellularLocation>
        <location evidence="12">Cytoplasm</location>
    </subcellularLocation>
</comment>
<dbReference type="InterPro" id="IPR036389">
    <property type="entry name" value="RNase_III_sf"/>
</dbReference>
<dbReference type="InterPro" id="IPR014720">
    <property type="entry name" value="dsRBD_dom"/>
</dbReference>
<keyword evidence="9 12" id="KW-0378">Hydrolase</keyword>
<dbReference type="Gene3D" id="3.30.160.20">
    <property type="match status" value="1"/>
</dbReference>
<dbReference type="AlphaFoldDB" id="A0A0F4KR96"/>
<evidence type="ECO:0000256" key="12">
    <source>
        <dbReference type="HAMAP-Rule" id="MF_00104"/>
    </source>
</evidence>
<keyword evidence="4 12" id="KW-0507">mRNA processing</keyword>
<keyword evidence="12" id="KW-0819">tRNA processing</keyword>
<sequence>MIDQELVNLLRKKYQIVFNDLSLLQAALTHSSYANEHRELHLSDYERLEFLGDAVLELNVSEYIYKKFPHLSEGQLTKLRADIVCTASFSQFSREVGFPPYIKLGNGEEKAGARNRNTLLEDVFEAFNGALYLDQGNQAVEKFLRQTVYNHIDAGEFSDENDFKTELQEELQTQGDVDIDYLVVSQSASEENPSFTVQLIVNGIQLTTGTGHSKKAAEQQAAQRQLLKIHHDKYQNPATKS</sequence>
<dbReference type="CDD" id="cd10845">
    <property type="entry name" value="DSRM_RNAse_III_family"/>
    <property type="match status" value="1"/>
</dbReference>
<dbReference type="Gene3D" id="1.10.1520.10">
    <property type="entry name" value="Ribonuclease III domain"/>
    <property type="match status" value="1"/>
</dbReference>
<evidence type="ECO:0000313" key="16">
    <source>
        <dbReference type="Proteomes" id="UP000033695"/>
    </source>
</evidence>
<feature type="active site" evidence="12">
    <location>
        <position position="53"/>
    </location>
</feature>
<evidence type="ECO:0000256" key="2">
    <source>
        <dbReference type="ARBA" id="ARBA00010183"/>
    </source>
</evidence>
<dbReference type="InterPro" id="IPR011907">
    <property type="entry name" value="RNase_III"/>
</dbReference>
<feature type="domain" description="RNase III" evidence="14">
    <location>
        <begin position="7"/>
        <end position="136"/>
    </location>
</feature>
<keyword evidence="3 12" id="KW-0698">rRNA processing</keyword>
<dbReference type="CDD" id="cd00593">
    <property type="entry name" value="RIBOc"/>
    <property type="match status" value="1"/>
</dbReference>
<dbReference type="SUPFAM" id="SSF69065">
    <property type="entry name" value="RNase III domain-like"/>
    <property type="match status" value="1"/>
</dbReference>
<comment type="caution">
    <text evidence="15">The sequence shown here is derived from an EMBL/GenBank/DDBJ whole genome shotgun (WGS) entry which is preliminary data.</text>
</comment>
<dbReference type="GO" id="GO:0006397">
    <property type="term" value="P:mRNA processing"/>
    <property type="evidence" value="ECO:0007669"/>
    <property type="project" value="UniProtKB-UniRule"/>
</dbReference>
<dbReference type="GO" id="GO:0004525">
    <property type="term" value="F:ribonuclease III activity"/>
    <property type="evidence" value="ECO:0007669"/>
    <property type="project" value="UniProtKB-UniRule"/>
</dbReference>
<proteinExistence type="inferred from homology"/>
<evidence type="ECO:0000256" key="9">
    <source>
        <dbReference type="ARBA" id="ARBA00022801"/>
    </source>
</evidence>
<evidence type="ECO:0000256" key="5">
    <source>
        <dbReference type="ARBA" id="ARBA00022722"/>
    </source>
</evidence>
<dbReference type="PATRIC" id="fig|1218508.4.peg.666"/>
<feature type="binding site" evidence="12">
    <location>
        <position position="49"/>
    </location>
    <ligand>
        <name>Mg(2+)</name>
        <dbReference type="ChEBI" id="CHEBI:18420"/>
    </ligand>
</feature>
<dbReference type="Proteomes" id="UP000033695">
    <property type="component" value="Unassembled WGS sequence"/>
</dbReference>
<dbReference type="FunFam" id="1.10.1520.10:FF:000001">
    <property type="entry name" value="Ribonuclease 3"/>
    <property type="match status" value="1"/>
</dbReference>
<evidence type="ECO:0000256" key="4">
    <source>
        <dbReference type="ARBA" id="ARBA00022664"/>
    </source>
</evidence>
<dbReference type="GO" id="GO:0006364">
    <property type="term" value="P:rRNA processing"/>
    <property type="evidence" value="ECO:0007669"/>
    <property type="project" value="UniProtKB-UniRule"/>
</dbReference>
<dbReference type="PROSITE" id="PS50137">
    <property type="entry name" value="DS_RBD"/>
    <property type="match status" value="1"/>
</dbReference>
<keyword evidence="7 12" id="KW-0699">rRNA-binding</keyword>
<dbReference type="SUPFAM" id="SSF54768">
    <property type="entry name" value="dsRNA-binding domain-like"/>
    <property type="match status" value="1"/>
</dbReference>